<comment type="caution">
    <text evidence="2">The sequence shown here is derived from an EMBL/GenBank/DDBJ whole genome shotgun (WGS) entry which is preliminary data.</text>
</comment>
<dbReference type="InterPro" id="IPR011250">
    <property type="entry name" value="OMP/PagP_B-barrel"/>
</dbReference>
<keyword evidence="3" id="KW-1185">Reference proteome</keyword>
<evidence type="ECO:0008006" key="4">
    <source>
        <dbReference type="Google" id="ProtNLM"/>
    </source>
</evidence>
<dbReference type="AlphaFoldDB" id="A0A2T0TIV1"/>
<dbReference type="RefSeq" id="WP_106136402.1">
    <property type="nucleotide sequence ID" value="NZ_PVTE01000002.1"/>
</dbReference>
<evidence type="ECO:0000313" key="3">
    <source>
        <dbReference type="Proteomes" id="UP000238375"/>
    </source>
</evidence>
<feature type="signal peptide" evidence="1">
    <location>
        <begin position="1"/>
        <end position="22"/>
    </location>
</feature>
<sequence length="176" mass="18646">MKKLHYVFLLMILSLVSTRSFAQMPIDKGTTFVNAGIGVGGSAGVGGIALGAGADFGVAPNITVGGQAAYRSFNYGYLGINDKINYLYFAARGSYHFNELLKLNMNQLDLYAGLGLGYESVSYSSSYGSNFNTFASGVYVPVHIGARYMFSDKIGGVAELGSGVAPLFLGVTFKLK</sequence>
<dbReference type="EMBL" id="PVTE01000002">
    <property type="protein sequence ID" value="PRY45559.1"/>
    <property type="molecule type" value="Genomic_DNA"/>
</dbReference>
<reference evidence="2 3" key="1">
    <citation type="submission" date="2018-03" db="EMBL/GenBank/DDBJ databases">
        <title>Genomic Encyclopedia of Archaeal and Bacterial Type Strains, Phase II (KMG-II): from individual species to whole genera.</title>
        <authorList>
            <person name="Goeker M."/>
        </authorList>
    </citation>
    <scope>NUCLEOTIDE SEQUENCE [LARGE SCALE GENOMIC DNA]</scope>
    <source>
        <strain evidence="2 3">DSM 28354</strain>
    </source>
</reference>
<evidence type="ECO:0000256" key="1">
    <source>
        <dbReference type="SAM" id="SignalP"/>
    </source>
</evidence>
<dbReference type="OrthoDB" id="658990at2"/>
<evidence type="ECO:0000313" key="2">
    <source>
        <dbReference type="EMBL" id="PRY45559.1"/>
    </source>
</evidence>
<protein>
    <recommendedName>
        <fullName evidence="4">Outer membrane protein with beta-barrel domain</fullName>
    </recommendedName>
</protein>
<dbReference type="Proteomes" id="UP000238375">
    <property type="component" value="Unassembled WGS sequence"/>
</dbReference>
<organism evidence="2 3">
    <name type="scientific">Spirosoma oryzae</name>
    <dbReference type="NCBI Taxonomy" id="1469603"/>
    <lineage>
        <taxon>Bacteria</taxon>
        <taxon>Pseudomonadati</taxon>
        <taxon>Bacteroidota</taxon>
        <taxon>Cytophagia</taxon>
        <taxon>Cytophagales</taxon>
        <taxon>Cytophagaceae</taxon>
        <taxon>Spirosoma</taxon>
    </lineage>
</organism>
<proteinExistence type="predicted"/>
<gene>
    <name evidence="2" type="ORF">CLV58_102308</name>
</gene>
<name>A0A2T0TIV1_9BACT</name>
<dbReference type="SUPFAM" id="SSF56925">
    <property type="entry name" value="OMPA-like"/>
    <property type="match status" value="1"/>
</dbReference>
<keyword evidence="1" id="KW-0732">Signal</keyword>
<accession>A0A2T0TIV1</accession>
<feature type="chain" id="PRO_5015517675" description="Outer membrane protein with beta-barrel domain" evidence="1">
    <location>
        <begin position="23"/>
        <end position="176"/>
    </location>
</feature>